<name>A0ACB9YLT6_9PEZI</name>
<gene>
    <name evidence="1" type="ORF">F4820DRAFT_465718</name>
</gene>
<evidence type="ECO:0000313" key="2">
    <source>
        <dbReference type="Proteomes" id="UP001497700"/>
    </source>
</evidence>
<organism evidence="1 2">
    <name type="scientific">Hypoxylon rubiginosum</name>
    <dbReference type="NCBI Taxonomy" id="110542"/>
    <lineage>
        <taxon>Eukaryota</taxon>
        <taxon>Fungi</taxon>
        <taxon>Dikarya</taxon>
        <taxon>Ascomycota</taxon>
        <taxon>Pezizomycotina</taxon>
        <taxon>Sordariomycetes</taxon>
        <taxon>Xylariomycetidae</taxon>
        <taxon>Xylariales</taxon>
        <taxon>Hypoxylaceae</taxon>
        <taxon>Hypoxylon</taxon>
    </lineage>
</organism>
<accession>A0ACB9YLT6</accession>
<sequence>MADTKTNYVGTLYAVSWGLGSLVIVVCSARVYGRAFVTHQIGWDDFFMVFGAISAIICSSLVTVGASHGLGKHEHDIESPHLLSEAIKYTIIAPVLSLTSSTSSKVSIFIFLIRLMGVTAKRWHLCFLWGLCVLLGLLNLFAIVLILRFCSPTAYQWDKTLDGTCMNPNIQYYGSIVGASYTALVDIILAIFPTTFITKLNISRKMKVGLCFLMGGSVFAAVATIVKVYLLKDLDQHQDITWFWAPITLWYT</sequence>
<keyword evidence="2" id="KW-1185">Reference proteome</keyword>
<proteinExistence type="predicted"/>
<comment type="caution">
    <text evidence="1">The sequence shown here is derived from an EMBL/GenBank/DDBJ whole genome shotgun (WGS) entry which is preliminary data.</text>
</comment>
<evidence type="ECO:0000313" key="1">
    <source>
        <dbReference type="EMBL" id="KAI4860380.1"/>
    </source>
</evidence>
<protein>
    <submittedName>
        <fullName evidence="1">Uncharacterized protein</fullName>
    </submittedName>
</protein>
<reference evidence="1 2" key="1">
    <citation type="journal article" date="2022" name="New Phytol.">
        <title>Ecological generalism drives hyperdiversity of secondary metabolite gene clusters in xylarialean endophytes.</title>
        <authorList>
            <person name="Franco M.E.E."/>
            <person name="Wisecaver J.H."/>
            <person name="Arnold A.E."/>
            <person name="Ju Y.M."/>
            <person name="Slot J.C."/>
            <person name="Ahrendt S."/>
            <person name="Moore L.P."/>
            <person name="Eastman K.E."/>
            <person name="Scott K."/>
            <person name="Konkel Z."/>
            <person name="Mondo S.J."/>
            <person name="Kuo A."/>
            <person name="Hayes R.D."/>
            <person name="Haridas S."/>
            <person name="Andreopoulos B."/>
            <person name="Riley R."/>
            <person name="LaButti K."/>
            <person name="Pangilinan J."/>
            <person name="Lipzen A."/>
            <person name="Amirebrahimi M."/>
            <person name="Yan J."/>
            <person name="Adam C."/>
            <person name="Keymanesh K."/>
            <person name="Ng V."/>
            <person name="Louie K."/>
            <person name="Northen T."/>
            <person name="Drula E."/>
            <person name="Henrissat B."/>
            <person name="Hsieh H.M."/>
            <person name="Youens-Clark K."/>
            <person name="Lutzoni F."/>
            <person name="Miadlikowska J."/>
            <person name="Eastwood D.C."/>
            <person name="Hamelin R.C."/>
            <person name="Grigoriev I.V."/>
            <person name="U'Ren J.M."/>
        </authorList>
    </citation>
    <scope>NUCLEOTIDE SEQUENCE [LARGE SCALE GENOMIC DNA]</scope>
    <source>
        <strain evidence="1 2">CBS 119005</strain>
    </source>
</reference>
<dbReference type="EMBL" id="MU393588">
    <property type="protein sequence ID" value="KAI4860380.1"/>
    <property type="molecule type" value="Genomic_DNA"/>
</dbReference>
<dbReference type="Proteomes" id="UP001497700">
    <property type="component" value="Unassembled WGS sequence"/>
</dbReference>